<reference evidence="2" key="1">
    <citation type="journal article" date="2014" name="Int. J. Syst. Evol. Microbiol.">
        <title>Complete genome of a new Firmicutes species belonging to the dominant human colonic microbiota ('Ruminococcus bicirculans') reveals two chromosomes and a selective capacity to utilize plant glucans.</title>
        <authorList>
            <consortium name="NISC Comparative Sequencing Program"/>
            <person name="Wegmann U."/>
            <person name="Louis P."/>
            <person name="Goesmann A."/>
            <person name="Henrissat B."/>
            <person name="Duncan S.H."/>
            <person name="Flint H.J."/>
        </authorList>
    </citation>
    <scope>NUCLEOTIDE SEQUENCE</scope>
    <source>
        <strain evidence="2">CECT 8869</strain>
    </source>
</reference>
<protein>
    <recommendedName>
        <fullName evidence="4">Carboxypeptidase regulatory-like domain-containing protein</fullName>
    </recommendedName>
</protein>
<proteinExistence type="predicted"/>
<evidence type="ECO:0000256" key="1">
    <source>
        <dbReference type="SAM" id="SignalP"/>
    </source>
</evidence>
<reference evidence="2" key="2">
    <citation type="submission" date="2023-06" db="EMBL/GenBank/DDBJ databases">
        <authorList>
            <person name="Lucena T."/>
            <person name="Sun Q."/>
        </authorList>
    </citation>
    <scope>NUCLEOTIDE SEQUENCE</scope>
    <source>
        <strain evidence="2">CECT 8869</strain>
    </source>
</reference>
<dbReference type="RefSeq" id="WP_304435757.1">
    <property type="nucleotide sequence ID" value="NZ_JAUKUC010000001.1"/>
</dbReference>
<feature type="chain" id="PRO_5047138752" description="Carboxypeptidase regulatory-like domain-containing protein" evidence="1">
    <location>
        <begin position="35"/>
        <end position="73"/>
    </location>
</feature>
<evidence type="ECO:0000313" key="2">
    <source>
        <dbReference type="EMBL" id="MDO1512740.1"/>
    </source>
</evidence>
<keyword evidence="3" id="KW-1185">Reference proteome</keyword>
<name>A0ABT8RPC3_9FLAO</name>
<evidence type="ECO:0008006" key="4">
    <source>
        <dbReference type="Google" id="ProtNLM"/>
    </source>
</evidence>
<keyword evidence="1" id="KW-0732">Signal</keyword>
<dbReference type="EMBL" id="JAUKUC010000001">
    <property type="protein sequence ID" value="MDO1512740.1"/>
    <property type="molecule type" value="Genomic_DNA"/>
</dbReference>
<accession>A0ABT8RPC3</accession>
<evidence type="ECO:0000313" key="3">
    <source>
        <dbReference type="Proteomes" id="UP001168579"/>
    </source>
</evidence>
<organism evidence="2 3">
    <name type="scientific">Maribacter confluentis</name>
    <dbReference type="NCBI Taxonomy" id="1656093"/>
    <lineage>
        <taxon>Bacteria</taxon>
        <taxon>Pseudomonadati</taxon>
        <taxon>Bacteroidota</taxon>
        <taxon>Flavobacteriia</taxon>
        <taxon>Flavobacteriales</taxon>
        <taxon>Flavobacteriaceae</taxon>
        <taxon>Maribacter</taxon>
    </lineage>
</organism>
<comment type="caution">
    <text evidence="2">The sequence shown here is derived from an EMBL/GenBank/DDBJ whole genome shotgun (WGS) entry which is preliminary data.</text>
</comment>
<sequence>MIKLLPKILWGPNCLTKRTLLSSLCFLIVQVALAQQEVSGTITDQKGIPISGLPLWKKTPPTVWYQILTEIMR</sequence>
<gene>
    <name evidence="2" type="ORF">Q2T41_08735</name>
</gene>
<dbReference type="Proteomes" id="UP001168579">
    <property type="component" value="Unassembled WGS sequence"/>
</dbReference>
<feature type="signal peptide" evidence="1">
    <location>
        <begin position="1"/>
        <end position="34"/>
    </location>
</feature>